<evidence type="ECO:0000313" key="2">
    <source>
        <dbReference type="Proteomes" id="UP000265520"/>
    </source>
</evidence>
<dbReference type="Proteomes" id="UP000265520">
    <property type="component" value="Unassembled WGS sequence"/>
</dbReference>
<sequence>MNHINQLETRSNSYFEFKENQFKRQWKEPSSTRTH</sequence>
<name>A0A392U7L3_9FABA</name>
<dbReference type="AlphaFoldDB" id="A0A392U7L3"/>
<accession>A0A392U7L3</accession>
<proteinExistence type="predicted"/>
<dbReference type="EMBL" id="LXQA010754664">
    <property type="protein sequence ID" value="MCI69372.1"/>
    <property type="molecule type" value="Genomic_DNA"/>
</dbReference>
<comment type="caution">
    <text evidence="1">The sequence shown here is derived from an EMBL/GenBank/DDBJ whole genome shotgun (WGS) entry which is preliminary data.</text>
</comment>
<feature type="non-terminal residue" evidence="1">
    <location>
        <position position="35"/>
    </location>
</feature>
<protein>
    <submittedName>
        <fullName evidence="1">Uncharacterized protein</fullName>
    </submittedName>
</protein>
<keyword evidence="2" id="KW-1185">Reference proteome</keyword>
<organism evidence="1 2">
    <name type="scientific">Trifolium medium</name>
    <dbReference type="NCBI Taxonomy" id="97028"/>
    <lineage>
        <taxon>Eukaryota</taxon>
        <taxon>Viridiplantae</taxon>
        <taxon>Streptophyta</taxon>
        <taxon>Embryophyta</taxon>
        <taxon>Tracheophyta</taxon>
        <taxon>Spermatophyta</taxon>
        <taxon>Magnoliopsida</taxon>
        <taxon>eudicotyledons</taxon>
        <taxon>Gunneridae</taxon>
        <taxon>Pentapetalae</taxon>
        <taxon>rosids</taxon>
        <taxon>fabids</taxon>
        <taxon>Fabales</taxon>
        <taxon>Fabaceae</taxon>
        <taxon>Papilionoideae</taxon>
        <taxon>50 kb inversion clade</taxon>
        <taxon>NPAAA clade</taxon>
        <taxon>Hologalegina</taxon>
        <taxon>IRL clade</taxon>
        <taxon>Trifolieae</taxon>
        <taxon>Trifolium</taxon>
    </lineage>
</organism>
<reference evidence="1 2" key="1">
    <citation type="journal article" date="2018" name="Front. Plant Sci.">
        <title>Red Clover (Trifolium pratense) and Zigzag Clover (T. medium) - A Picture of Genomic Similarities and Differences.</title>
        <authorList>
            <person name="Dluhosova J."/>
            <person name="Istvanek J."/>
            <person name="Nedelnik J."/>
            <person name="Repkova J."/>
        </authorList>
    </citation>
    <scope>NUCLEOTIDE SEQUENCE [LARGE SCALE GENOMIC DNA]</scope>
    <source>
        <strain evidence="2">cv. 10/8</strain>
        <tissue evidence="1">Leaf</tissue>
    </source>
</reference>
<evidence type="ECO:0000313" key="1">
    <source>
        <dbReference type="EMBL" id="MCI69372.1"/>
    </source>
</evidence>